<dbReference type="STRING" id="477641.MODMU_2963"/>
<dbReference type="GO" id="GO:0005886">
    <property type="term" value="C:plasma membrane"/>
    <property type="evidence" value="ECO:0007669"/>
    <property type="project" value="TreeGrafter"/>
</dbReference>
<dbReference type="Pfam" id="PF00135">
    <property type="entry name" value="COesterase"/>
    <property type="match status" value="1"/>
</dbReference>
<keyword evidence="1" id="KW-0378">Hydrolase</keyword>
<name>I4EYC7_MODI5</name>
<dbReference type="InterPro" id="IPR050654">
    <property type="entry name" value="AChE-related_enzymes"/>
</dbReference>
<dbReference type="Gene3D" id="3.40.50.1820">
    <property type="entry name" value="alpha/beta hydrolase"/>
    <property type="match status" value="1"/>
</dbReference>
<gene>
    <name evidence="3" type="ordered locus">MODMU_2963</name>
</gene>
<evidence type="ECO:0000256" key="1">
    <source>
        <dbReference type="ARBA" id="ARBA00022801"/>
    </source>
</evidence>
<reference evidence="3 4" key="1">
    <citation type="journal article" date="2012" name="J. Bacteriol.">
        <title>Genome Sequence of Radiation-Resistant Modestobacter marinus Strain BC501, a Representative Actinobacterium That Thrives on Calcareous Stone Surfaces.</title>
        <authorList>
            <person name="Normand P."/>
            <person name="Gury J."/>
            <person name="Pujic P."/>
            <person name="Chouaia B."/>
            <person name="Crotti E."/>
            <person name="Brusetti L."/>
            <person name="Daffonchio D."/>
            <person name="Vacherie B."/>
            <person name="Barbe V."/>
            <person name="Medigue C."/>
            <person name="Calteau A."/>
            <person name="Ghodhbane-Gtari F."/>
            <person name="Essoussi I."/>
            <person name="Nouioui I."/>
            <person name="Abbassi-Ghozzi I."/>
            <person name="Gtari M."/>
        </authorList>
    </citation>
    <scope>NUCLEOTIDE SEQUENCE [LARGE SCALE GENOMIC DNA]</scope>
    <source>
        <strain evidence="4">BC 501</strain>
    </source>
</reference>
<dbReference type="InterPro" id="IPR002018">
    <property type="entry name" value="CarbesteraseB"/>
</dbReference>
<dbReference type="GO" id="GO:0003990">
    <property type="term" value="F:acetylcholinesterase activity"/>
    <property type="evidence" value="ECO:0007669"/>
    <property type="project" value="TreeGrafter"/>
</dbReference>
<accession>I4EYC7</accession>
<dbReference type="AlphaFoldDB" id="I4EYC7"/>
<evidence type="ECO:0000259" key="2">
    <source>
        <dbReference type="Pfam" id="PF00135"/>
    </source>
</evidence>
<keyword evidence="4" id="KW-1185">Reference proteome</keyword>
<dbReference type="GO" id="GO:0019695">
    <property type="term" value="P:choline metabolic process"/>
    <property type="evidence" value="ECO:0007669"/>
    <property type="project" value="TreeGrafter"/>
</dbReference>
<dbReference type="eggNOG" id="COG2272">
    <property type="taxonomic scope" value="Bacteria"/>
</dbReference>
<dbReference type="EMBL" id="FO203431">
    <property type="protein sequence ID" value="CCH88390.1"/>
    <property type="molecule type" value="Genomic_DNA"/>
</dbReference>
<dbReference type="GO" id="GO:0006581">
    <property type="term" value="P:acetylcholine catabolic process"/>
    <property type="evidence" value="ECO:0007669"/>
    <property type="project" value="TreeGrafter"/>
</dbReference>
<dbReference type="PANTHER" id="PTHR43918:SF4">
    <property type="entry name" value="CARBOXYLIC ESTER HYDROLASE"/>
    <property type="match status" value="1"/>
</dbReference>
<organism evidence="3 4">
    <name type="scientific">Modestobacter italicus (strain DSM 44449 / CECT 9708 / BC 501)</name>
    <dbReference type="NCBI Taxonomy" id="2732864"/>
    <lineage>
        <taxon>Bacteria</taxon>
        <taxon>Bacillati</taxon>
        <taxon>Actinomycetota</taxon>
        <taxon>Actinomycetes</taxon>
        <taxon>Geodermatophilales</taxon>
        <taxon>Geodermatophilaceae</taxon>
        <taxon>Modestobacter</taxon>
    </lineage>
</organism>
<dbReference type="PANTHER" id="PTHR43918">
    <property type="entry name" value="ACETYLCHOLINESTERASE"/>
    <property type="match status" value="1"/>
</dbReference>
<dbReference type="KEGG" id="mmar:MODMU_2963"/>
<sequence>MRPTPTGEHVVVDTSRRAVRGAWREGSAVFLGIPYAEPPVGELRSQAPVPRRPWAGVRDALAYAPKPQRQALMEVTTIPEPGVSPDLAGFASVTEDQLLAAQGGGFPPLDEPSADDLLAVMRAVGGGLPLGPVVDGELHARPVPDGLRAGRAPTSRCCIRVTRSCRALTAVSASRALIR</sequence>
<protein>
    <submittedName>
        <fullName evidence="3">Carboxylesterase</fullName>
    </submittedName>
</protein>
<dbReference type="HOGENOM" id="CLU_1501870_0_0_11"/>
<dbReference type="SUPFAM" id="SSF53474">
    <property type="entry name" value="alpha/beta-Hydrolases"/>
    <property type="match status" value="1"/>
</dbReference>
<dbReference type="GO" id="GO:0005615">
    <property type="term" value="C:extracellular space"/>
    <property type="evidence" value="ECO:0007669"/>
    <property type="project" value="TreeGrafter"/>
</dbReference>
<dbReference type="Proteomes" id="UP000006461">
    <property type="component" value="Chromosome"/>
</dbReference>
<evidence type="ECO:0000313" key="4">
    <source>
        <dbReference type="Proteomes" id="UP000006461"/>
    </source>
</evidence>
<proteinExistence type="predicted"/>
<feature type="domain" description="Carboxylesterase type B" evidence="2">
    <location>
        <begin position="11"/>
        <end position="68"/>
    </location>
</feature>
<dbReference type="InterPro" id="IPR029058">
    <property type="entry name" value="AB_hydrolase_fold"/>
</dbReference>
<evidence type="ECO:0000313" key="3">
    <source>
        <dbReference type="EMBL" id="CCH88390.1"/>
    </source>
</evidence>